<evidence type="ECO:0000313" key="2">
    <source>
        <dbReference type="Proteomes" id="UP000187455"/>
    </source>
</evidence>
<evidence type="ECO:0000313" key="1">
    <source>
        <dbReference type="EMBL" id="OLY85273.1"/>
    </source>
</evidence>
<comment type="caution">
    <text evidence="1">The sequence shown here is derived from an EMBL/GenBank/DDBJ whole genome shotgun (WGS) entry which is preliminary data.</text>
</comment>
<name>A0A1R0H824_9FUNG</name>
<protein>
    <recommendedName>
        <fullName evidence="3">Carbohydrate-binding module family 19 domain-containing protein</fullName>
    </recommendedName>
</protein>
<dbReference type="AlphaFoldDB" id="A0A1R0H824"/>
<dbReference type="Proteomes" id="UP000187455">
    <property type="component" value="Unassembled WGS sequence"/>
</dbReference>
<gene>
    <name evidence="1" type="ORF">AYI68_g538</name>
</gene>
<reference evidence="1 2" key="1">
    <citation type="journal article" date="2016" name="Mol. Biol. Evol.">
        <title>Genome-Wide Survey of Gut Fungi (Harpellales) Reveals the First Horizontally Transferred Ubiquitin Gene from a Mosquito Host.</title>
        <authorList>
            <person name="Wang Y."/>
            <person name="White M.M."/>
            <person name="Kvist S."/>
            <person name="Moncalvo J.M."/>
        </authorList>
    </citation>
    <scope>NUCLEOTIDE SEQUENCE [LARGE SCALE GENOMIC DNA]</scope>
    <source>
        <strain evidence="1 2">ALG-7-W6</strain>
    </source>
</reference>
<dbReference type="EMBL" id="LSSL01000166">
    <property type="protein sequence ID" value="OLY85273.1"/>
    <property type="molecule type" value="Genomic_DNA"/>
</dbReference>
<organism evidence="1 2">
    <name type="scientific">Smittium mucronatum</name>
    <dbReference type="NCBI Taxonomy" id="133383"/>
    <lineage>
        <taxon>Eukaryota</taxon>
        <taxon>Fungi</taxon>
        <taxon>Fungi incertae sedis</taxon>
        <taxon>Zoopagomycota</taxon>
        <taxon>Kickxellomycotina</taxon>
        <taxon>Harpellomycetes</taxon>
        <taxon>Harpellales</taxon>
        <taxon>Legeriomycetaceae</taxon>
        <taxon>Smittium</taxon>
    </lineage>
</organism>
<keyword evidence="2" id="KW-1185">Reference proteome</keyword>
<dbReference type="OrthoDB" id="5569703at2759"/>
<evidence type="ECO:0008006" key="3">
    <source>
        <dbReference type="Google" id="ProtNLM"/>
    </source>
</evidence>
<sequence>MIKILFIQEFWEKKFIFLIFISCIIGKDTGSRESVINSDNELGDEGSNKEWMEEAQGNIEQKNNDYSKCRPYAGMYCRENSYACSGVNNPKYLQCVFGRLVELPCGENTYCVRNEGFEIFCGERI</sequence>
<accession>A0A1R0H824</accession>
<proteinExistence type="predicted"/>